<evidence type="ECO:0008006" key="3">
    <source>
        <dbReference type="Google" id="ProtNLM"/>
    </source>
</evidence>
<sequence length="92" mass="10948">MSKKLNQLVSSKDKLQKKIDQEEFILRQSKYFENSKVRKERTRLLIQKGALLDKYFETESLSVDDTENLLKIFSKYVNSNKPDKYKKDNPKS</sequence>
<accession>A0A660E7A0</accession>
<dbReference type="RefSeq" id="WP_130851930.1">
    <property type="nucleotide sequence ID" value="NZ_UYIG01000127.1"/>
</dbReference>
<gene>
    <name evidence="1" type="ORF">MUDAN_MDHGFNIF_03336</name>
</gene>
<dbReference type="OrthoDB" id="2065751at2"/>
<evidence type="ECO:0000313" key="1">
    <source>
        <dbReference type="EMBL" id="VDG28942.1"/>
    </source>
</evidence>
<name>A0A660E7A0_9LACO</name>
<proteinExistence type="predicted"/>
<dbReference type="AlphaFoldDB" id="A0A660E7A0"/>
<dbReference type="EMBL" id="UYIG01000127">
    <property type="protein sequence ID" value="VDG28942.1"/>
    <property type="molecule type" value="Genomic_DNA"/>
</dbReference>
<organism evidence="1 2">
    <name type="scientific">Lactiplantibacillus mudanjiangensis</name>
    <dbReference type="NCBI Taxonomy" id="1296538"/>
    <lineage>
        <taxon>Bacteria</taxon>
        <taxon>Bacillati</taxon>
        <taxon>Bacillota</taxon>
        <taxon>Bacilli</taxon>
        <taxon>Lactobacillales</taxon>
        <taxon>Lactobacillaceae</taxon>
        <taxon>Lactiplantibacillus</taxon>
    </lineage>
</organism>
<evidence type="ECO:0000313" key="2">
    <source>
        <dbReference type="Proteomes" id="UP000289996"/>
    </source>
</evidence>
<protein>
    <recommendedName>
        <fullName evidence="3">DUF3847 domain-containing protein</fullName>
    </recommendedName>
</protein>
<dbReference type="Proteomes" id="UP000289996">
    <property type="component" value="Unassembled WGS sequence"/>
</dbReference>
<keyword evidence="2" id="KW-1185">Reference proteome</keyword>
<reference evidence="1 2" key="1">
    <citation type="submission" date="2018-11" db="EMBL/GenBank/DDBJ databases">
        <authorList>
            <person name="Wuyts S."/>
        </authorList>
    </citation>
    <scope>NUCLEOTIDE SEQUENCE [LARGE SCALE GENOMIC DNA]</scope>
    <source>
        <strain evidence="1">Lactobacillus mudanjiangensis AMBF249</strain>
    </source>
</reference>